<keyword evidence="2 7" id="KW-0813">Transport</keyword>
<sequence>MTAQAANSPMEAPKTARRRKRQNFEAYLFLLPWFGGMILLTAGPLLASLYLSFTDFDMLRIPNWVGLSNFVDMFTFDPRYKKALQVTFIYVLLGVPLNLVFALAIAVLLNQKVRGLGLFRGIYYLPSLLGGSVAVAVMWRQIFGGEGVVNQGLLLFGIDAPNWISTPQYALYTLVLLHIWQFGSAMIIFLAGLQQVPNELYEAAEIDGAGRWQKFRNVTLPMITPVIFFNLVLGIINSFQAFTSAYIVSGGSGGPADSTLFYTLYLYQEGFTSFRMGYASAMGWVLLLIIGAFTALNFWASRRWVYYGDDR</sequence>
<dbReference type="STRING" id="443610.VE25_06770"/>
<feature type="transmembrane region" description="Helical" evidence="7">
    <location>
        <begin position="279"/>
        <end position="300"/>
    </location>
</feature>
<dbReference type="GO" id="GO:0005886">
    <property type="term" value="C:plasma membrane"/>
    <property type="evidence" value="ECO:0007669"/>
    <property type="project" value="UniProtKB-SubCell"/>
</dbReference>
<evidence type="ECO:0000256" key="3">
    <source>
        <dbReference type="ARBA" id="ARBA00022475"/>
    </source>
</evidence>
<evidence type="ECO:0000256" key="4">
    <source>
        <dbReference type="ARBA" id="ARBA00022692"/>
    </source>
</evidence>
<dbReference type="GO" id="GO:0055085">
    <property type="term" value="P:transmembrane transport"/>
    <property type="evidence" value="ECO:0007669"/>
    <property type="project" value="InterPro"/>
</dbReference>
<dbReference type="PANTHER" id="PTHR30193:SF1">
    <property type="entry name" value="ABC TRANSPORTER PERMEASE PROTEIN YESP-RELATED"/>
    <property type="match status" value="1"/>
</dbReference>
<proteinExistence type="inferred from homology"/>
<keyword evidence="10" id="KW-1185">Reference proteome</keyword>
<name>A0A0F5FUS1_9HYPH</name>
<dbReference type="AlphaFoldDB" id="A0A0F5FUS1"/>
<dbReference type="PROSITE" id="PS50928">
    <property type="entry name" value="ABC_TM1"/>
    <property type="match status" value="1"/>
</dbReference>
<dbReference type="InterPro" id="IPR000515">
    <property type="entry name" value="MetI-like"/>
</dbReference>
<dbReference type="PATRIC" id="fig|443610.3.peg.3908"/>
<feature type="transmembrane region" description="Helical" evidence="7">
    <location>
        <begin position="218"/>
        <end position="239"/>
    </location>
</feature>
<evidence type="ECO:0000256" key="2">
    <source>
        <dbReference type="ARBA" id="ARBA00022448"/>
    </source>
</evidence>
<feature type="transmembrane region" description="Helical" evidence="7">
    <location>
        <begin position="27"/>
        <end position="53"/>
    </location>
</feature>
<dbReference type="PANTHER" id="PTHR30193">
    <property type="entry name" value="ABC TRANSPORTER PERMEASE PROTEIN"/>
    <property type="match status" value="1"/>
</dbReference>
<evidence type="ECO:0000256" key="7">
    <source>
        <dbReference type="RuleBase" id="RU363032"/>
    </source>
</evidence>
<reference evidence="9 10" key="1">
    <citation type="submission" date="2015-03" db="EMBL/GenBank/DDBJ databases">
        <authorList>
            <person name="Hassan Y.I."/>
            <person name="Lepp D."/>
            <person name="Li X.-Z."/>
            <person name="Zhou T."/>
        </authorList>
    </citation>
    <scope>NUCLEOTIDE SEQUENCE [LARGE SCALE GENOMIC DNA]</scope>
    <source>
        <strain evidence="9 10">BD-c194</strain>
    </source>
</reference>
<feature type="domain" description="ABC transmembrane type-1" evidence="8">
    <location>
        <begin position="84"/>
        <end position="297"/>
    </location>
</feature>
<protein>
    <submittedName>
        <fullName evidence="9">ABC transporter permease</fullName>
    </submittedName>
</protein>
<feature type="transmembrane region" description="Helical" evidence="7">
    <location>
        <begin position="169"/>
        <end position="193"/>
    </location>
</feature>
<dbReference type="InterPro" id="IPR051393">
    <property type="entry name" value="ABC_transporter_permease"/>
</dbReference>
<dbReference type="Proteomes" id="UP000033632">
    <property type="component" value="Unassembled WGS sequence"/>
</dbReference>
<comment type="caution">
    <text evidence="9">The sequence shown here is derived from an EMBL/GenBank/DDBJ whole genome shotgun (WGS) entry which is preliminary data.</text>
</comment>
<organism evidence="9 10">
    <name type="scientific">Devosia geojensis</name>
    <dbReference type="NCBI Taxonomy" id="443610"/>
    <lineage>
        <taxon>Bacteria</taxon>
        <taxon>Pseudomonadati</taxon>
        <taxon>Pseudomonadota</taxon>
        <taxon>Alphaproteobacteria</taxon>
        <taxon>Hyphomicrobiales</taxon>
        <taxon>Devosiaceae</taxon>
        <taxon>Devosia</taxon>
    </lineage>
</organism>
<dbReference type="OrthoDB" id="9773727at2"/>
<dbReference type="Pfam" id="PF00528">
    <property type="entry name" value="BPD_transp_1"/>
    <property type="match status" value="1"/>
</dbReference>
<keyword evidence="3" id="KW-1003">Cell membrane</keyword>
<comment type="similarity">
    <text evidence="7">Belongs to the binding-protein-dependent transport system permease family.</text>
</comment>
<dbReference type="CDD" id="cd06261">
    <property type="entry name" value="TM_PBP2"/>
    <property type="match status" value="1"/>
</dbReference>
<evidence type="ECO:0000256" key="5">
    <source>
        <dbReference type="ARBA" id="ARBA00022989"/>
    </source>
</evidence>
<gene>
    <name evidence="9" type="ORF">VE25_06770</name>
</gene>
<accession>A0A0F5FUS1</accession>
<evidence type="ECO:0000256" key="1">
    <source>
        <dbReference type="ARBA" id="ARBA00004651"/>
    </source>
</evidence>
<evidence type="ECO:0000313" key="9">
    <source>
        <dbReference type="EMBL" id="KKB12611.1"/>
    </source>
</evidence>
<feature type="transmembrane region" description="Helical" evidence="7">
    <location>
        <begin position="121"/>
        <end position="139"/>
    </location>
</feature>
<dbReference type="InterPro" id="IPR035906">
    <property type="entry name" value="MetI-like_sf"/>
</dbReference>
<keyword evidence="5 7" id="KW-1133">Transmembrane helix</keyword>
<dbReference type="SUPFAM" id="SSF161098">
    <property type="entry name" value="MetI-like"/>
    <property type="match status" value="1"/>
</dbReference>
<comment type="subcellular location">
    <subcellularLocation>
        <location evidence="1 7">Cell membrane</location>
        <topology evidence="1 7">Multi-pass membrane protein</topology>
    </subcellularLocation>
</comment>
<keyword evidence="4 7" id="KW-0812">Transmembrane</keyword>
<feature type="transmembrane region" description="Helical" evidence="7">
    <location>
        <begin position="88"/>
        <end position="109"/>
    </location>
</feature>
<evidence type="ECO:0000259" key="8">
    <source>
        <dbReference type="PROSITE" id="PS50928"/>
    </source>
</evidence>
<dbReference type="EMBL" id="JZEX01000061">
    <property type="protein sequence ID" value="KKB12611.1"/>
    <property type="molecule type" value="Genomic_DNA"/>
</dbReference>
<evidence type="ECO:0000313" key="10">
    <source>
        <dbReference type="Proteomes" id="UP000033632"/>
    </source>
</evidence>
<keyword evidence="6 7" id="KW-0472">Membrane</keyword>
<evidence type="ECO:0000256" key="6">
    <source>
        <dbReference type="ARBA" id="ARBA00023136"/>
    </source>
</evidence>
<dbReference type="Gene3D" id="1.10.3720.10">
    <property type="entry name" value="MetI-like"/>
    <property type="match status" value="1"/>
</dbReference>